<organism evidence="9 10">
    <name type="scientific">Gimesia chilikensis</name>
    <dbReference type="NCBI Taxonomy" id="2605989"/>
    <lineage>
        <taxon>Bacteria</taxon>
        <taxon>Pseudomonadati</taxon>
        <taxon>Planctomycetota</taxon>
        <taxon>Planctomycetia</taxon>
        <taxon>Planctomycetales</taxon>
        <taxon>Planctomycetaceae</taxon>
        <taxon>Gimesia</taxon>
    </lineage>
</organism>
<dbReference type="EMBL" id="CP036266">
    <property type="protein sequence ID" value="QDT24165.1"/>
    <property type="molecule type" value="Genomic_DNA"/>
</dbReference>
<keyword evidence="10" id="KW-1185">Reference proteome</keyword>
<feature type="region of interest" description="Disordered" evidence="8">
    <location>
        <begin position="682"/>
        <end position="720"/>
    </location>
</feature>
<dbReference type="GO" id="GO:1990281">
    <property type="term" value="C:efflux pump complex"/>
    <property type="evidence" value="ECO:0007669"/>
    <property type="project" value="TreeGrafter"/>
</dbReference>
<evidence type="ECO:0000256" key="2">
    <source>
        <dbReference type="ARBA" id="ARBA00007613"/>
    </source>
</evidence>
<keyword evidence="3" id="KW-0813">Transport</keyword>
<reference evidence="9 10" key="1">
    <citation type="submission" date="2019-02" db="EMBL/GenBank/DDBJ databases">
        <title>Deep-cultivation of Planctomycetes and their phenomic and genomic characterization uncovers novel biology.</title>
        <authorList>
            <person name="Wiegand S."/>
            <person name="Jogler M."/>
            <person name="Boedeker C."/>
            <person name="Pinto D."/>
            <person name="Vollmers J."/>
            <person name="Rivas-Marin E."/>
            <person name="Kohn T."/>
            <person name="Peeters S.H."/>
            <person name="Heuer A."/>
            <person name="Rast P."/>
            <person name="Oberbeckmann S."/>
            <person name="Bunk B."/>
            <person name="Jeske O."/>
            <person name="Meyerdierks A."/>
            <person name="Storesund J.E."/>
            <person name="Kallscheuer N."/>
            <person name="Luecker S."/>
            <person name="Lage O.M."/>
            <person name="Pohl T."/>
            <person name="Merkel B.J."/>
            <person name="Hornburger P."/>
            <person name="Mueller R.-W."/>
            <person name="Bruemmer F."/>
            <person name="Labrenz M."/>
            <person name="Spormann A.M."/>
            <person name="Op den Camp H."/>
            <person name="Overmann J."/>
            <person name="Amann R."/>
            <person name="Jetten M.S.M."/>
            <person name="Mascher T."/>
            <person name="Medema M.H."/>
            <person name="Devos D.P."/>
            <person name="Kaster A.-K."/>
            <person name="Ovreas L."/>
            <person name="Rohde M."/>
            <person name="Galperin M.Y."/>
            <person name="Jogler C."/>
        </authorList>
    </citation>
    <scope>NUCLEOTIDE SEQUENCE [LARGE SCALE GENOMIC DNA]</scope>
    <source>
        <strain evidence="9 10">HG66A1</strain>
    </source>
</reference>
<evidence type="ECO:0000313" key="10">
    <source>
        <dbReference type="Proteomes" id="UP000320421"/>
    </source>
</evidence>
<dbReference type="GO" id="GO:0015288">
    <property type="term" value="F:porin activity"/>
    <property type="evidence" value="ECO:0007669"/>
    <property type="project" value="TreeGrafter"/>
</dbReference>
<accession>A0A517PXQ7</accession>
<protein>
    <submittedName>
        <fullName evidence="9">Outer membrane efflux protein</fullName>
    </submittedName>
</protein>
<feature type="compositionally biased region" description="Basic and acidic residues" evidence="8">
    <location>
        <begin position="854"/>
        <end position="876"/>
    </location>
</feature>
<proteinExistence type="inferred from homology"/>
<dbReference type="GO" id="GO:0015562">
    <property type="term" value="F:efflux transmembrane transporter activity"/>
    <property type="evidence" value="ECO:0007669"/>
    <property type="project" value="InterPro"/>
</dbReference>
<gene>
    <name evidence="9" type="ORF">HG66A1_59960</name>
</gene>
<comment type="subcellular location">
    <subcellularLocation>
        <location evidence="1">Cell outer membrane</location>
    </subcellularLocation>
</comment>
<evidence type="ECO:0000256" key="7">
    <source>
        <dbReference type="ARBA" id="ARBA00023237"/>
    </source>
</evidence>
<comment type="similarity">
    <text evidence="2">Belongs to the outer membrane factor (OMF) (TC 1.B.17) family.</text>
</comment>
<dbReference type="GO" id="GO:0009279">
    <property type="term" value="C:cell outer membrane"/>
    <property type="evidence" value="ECO:0007669"/>
    <property type="project" value="UniProtKB-SubCell"/>
</dbReference>
<evidence type="ECO:0000313" key="9">
    <source>
        <dbReference type="EMBL" id="QDT24165.1"/>
    </source>
</evidence>
<dbReference type="Pfam" id="PF02321">
    <property type="entry name" value="OEP"/>
    <property type="match status" value="1"/>
</dbReference>
<evidence type="ECO:0000256" key="1">
    <source>
        <dbReference type="ARBA" id="ARBA00004442"/>
    </source>
</evidence>
<evidence type="ECO:0000256" key="3">
    <source>
        <dbReference type="ARBA" id="ARBA00022448"/>
    </source>
</evidence>
<feature type="region of interest" description="Disordered" evidence="8">
    <location>
        <begin position="819"/>
        <end position="876"/>
    </location>
</feature>
<feature type="region of interest" description="Disordered" evidence="8">
    <location>
        <begin position="743"/>
        <end position="764"/>
    </location>
</feature>
<evidence type="ECO:0000256" key="6">
    <source>
        <dbReference type="ARBA" id="ARBA00023136"/>
    </source>
</evidence>
<keyword evidence="4" id="KW-1134">Transmembrane beta strand</keyword>
<keyword evidence="7" id="KW-0998">Cell outer membrane</keyword>
<evidence type="ECO:0000256" key="5">
    <source>
        <dbReference type="ARBA" id="ARBA00022692"/>
    </source>
</evidence>
<dbReference type="PANTHER" id="PTHR30026">
    <property type="entry name" value="OUTER MEMBRANE PROTEIN TOLC"/>
    <property type="match status" value="1"/>
</dbReference>
<keyword evidence="6" id="KW-0472">Membrane</keyword>
<dbReference type="Proteomes" id="UP000320421">
    <property type="component" value="Chromosome"/>
</dbReference>
<name>A0A517PXQ7_9PLAN</name>
<keyword evidence="5" id="KW-0812">Transmembrane</keyword>
<dbReference type="PANTHER" id="PTHR30026:SF23">
    <property type="entry name" value="TO APRF-PUTATIVE OUTER MEMBRANE EFFLUX PROTEIN OR SECRETED ALKALINE PHOSPHATASE-RELATED"/>
    <property type="match status" value="1"/>
</dbReference>
<dbReference type="AlphaFoldDB" id="A0A517PXQ7"/>
<dbReference type="SUPFAM" id="SSF56954">
    <property type="entry name" value="Outer membrane efflux proteins (OEP)"/>
    <property type="match status" value="1"/>
</dbReference>
<sequence>MMKIRFGSARFRADERRECKAFWYVVQTDQGYSMNHFLTRMMLLLAVAPTLLGPGCSSFMNKSLQDEFVDSEEVYQQVAHEIEYPNVDTIDEGDTLGTVAPSSVASSATPDYWDLSLQEAVRMALESSKVLGDVGGVSLNTPAAVTTKYDPAITEADPRYGVPAALSAYDATLSASTFFEKNDKALNNVFFGGGTRLLRQDAMVIQAQLTKRAMTGTEFTLRDYIDYDANNSPGNQFPHAYQNNIEMEFRHPLLRGGGIDFNQLAGPSNTPGVINGVIIARMNTDISLGEFEIAVRNLVSDVENAYWDLYFGYRDLDAKIMARDSALETWRRIHALYENGRRGGEAEKEAQAREQYFRYQAEVENALSGRLLNGTHTNNGSQGGTFQSNHGVYVAERRLRKLMGIPINDGRLIRPADEPSLARVDFDWEETLVESLDRRPEIRRQRWAIKKYELELQANENFLLPELDLIGRYRWRGFGKNFLAEGSNPGPYEGALNTLFDGNLQEWQLGLEFSVPLGRRQAHAAMRNAELQLARSRAILHEQERTVVQSLSNAIADVDRAYSVMQTTFNRRHAARQEVAAVQAAYESDNATLDLLLEAQRRQAEADSSYYRSLVEYALAVKNVQFEKGSLLSYNNIFLAEGGWPQKAYMDAAERDRLKGRVRNIAAAPLYTGEISRGVYPQLLTPGEAPPEPVAPAPEAMSQAPAPPVPGVKSESAAAPVHEKIQSIDFSEPAESAAAIQNLQGTQPGPDGTAFIPPAPSQREASATLKAAFLGTEADSSAVTLPLSEPAPQLGANFNSSPGVEFEPSLRAARQHQIPEFPVRGRAGEQDPFKNYRNSGPRWEPVAIPAEQQRNLRDFSGEVKRFPLKEADSSDR</sequence>
<dbReference type="Gene3D" id="1.20.1600.10">
    <property type="entry name" value="Outer membrane efflux proteins (OEP)"/>
    <property type="match status" value="1"/>
</dbReference>
<evidence type="ECO:0000256" key="4">
    <source>
        <dbReference type="ARBA" id="ARBA00022452"/>
    </source>
</evidence>
<dbReference type="InterPro" id="IPR003423">
    <property type="entry name" value="OMP_efflux"/>
</dbReference>
<dbReference type="InterPro" id="IPR051906">
    <property type="entry name" value="TolC-like"/>
</dbReference>
<evidence type="ECO:0000256" key="8">
    <source>
        <dbReference type="SAM" id="MobiDB-lite"/>
    </source>
</evidence>